<organism evidence="2 3">
    <name type="scientific">Pseudogulbenkiania ferrooxidans 2002</name>
    <dbReference type="NCBI Taxonomy" id="279714"/>
    <lineage>
        <taxon>Bacteria</taxon>
        <taxon>Pseudomonadati</taxon>
        <taxon>Pseudomonadota</taxon>
        <taxon>Betaproteobacteria</taxon>
        <taxon>Neisseriales</taxon>
        <taxon>Chromobacteriaceae</taxon>
        <taxon>Pseudogulbenkiania</taxon>
    </lineage>
</organism>
<reference evidence="2 3" key="1">
    <citation type="submission" date="2009-02" db="EMBL/GenBank/DDBJ databases">
        <title>Sequencing of the draft genome and assembly of Lutiella nitroferrum 2002.</title>
        <authorList>
            <consortium name="US DOE Joint Genome Institute (JGI-PGF)"/>
            <person name="Lucas S."/>
            <person name="Copeland A."/>
            <person name="Lapidus A."/>
            <person name="Glavina del Rio T."/>
            <person name="Tice H."/>
            <person name="Bruce D."/>
            <person name="Goodwin L."/>
            <person name="Pitluck S."/>
            <person name="Larimer F."/>
            <person name="Land M.L."/>
            <person name="Hauser L."/>
            <person name="Coates J.D."/>
        </authorList>
    </citation>
    <scope>NUCLEOTIDE SEQUENCE [LARGE SCALE GENOMIC DNA]</scope>
    <source>
        <strain evidence="2 3">2002</strain>
    </source>
</reference>
<proteinExistence type="predicted"/>
<dbReference type="Proteomes" id="UP000003165">
    <property type="component" value="Unassembled WGS sequence"/>
</dbReference>
<dbReference type="AlphaFoldDB" id="B9Z2Z1"/>
<protein>
    <recommendedName>
        <fullName evidence="4">Tail fiber protein</fullName>
    </recommendedName>
</protein>
<accession>B9Z2Z1</accession>
<evidence type="ECO:0000313" key="3">
    <source>
        <dbReference type="Proteomes" id="UP000003165"/>
    </source>
</evidence>
<keyword evidence="3" id="KW-1185">Reference proteome</keyword>
<feature type="compositionally biased region" description="Polar residues" evidence="1">
    <location>
        <begin position="326"/>
        <end position="344"/>
    </location>
</feature>
<dbReference type="Gene3D" id="3.90.1340.10">
    <property type="entry name" value="Phage tail collar domain"/>
    <property type="match status" value="1"/>
</dbReference>
<evidence type="ECO:0000313" key="2">
    <source>
        <dbReference type="EMBL" id="EEG08944.1"/>
    </source>
</evidence>
<dbReference type="eggNOG" id="COG5301">
    <property type="taxonomic scope" value="Bacteria"/>
</dbReference>
<evidence type="ECO:0008006" key="4">
    <source>
        <dbReference type="Google" id="ProtNLM"/>
    </source>
</evidence>
<sequence length="373" mass="38537">MIPLKEWTNGTPENNYQDGTQLDAADFESWNKELLAVLTAAAIAPDAAAFDQLLKAIKSLSWGNLNRRVASQVEAEAGLDDTYQMTSLKVAQAIAKRSGMPAGIPLDWPGITPPSWAVVRDGSALNRASYASLFAARCPTRSGTLTNGQTTVTGLSTTLDMWVGEPVECAGLPAGATVASITGLTSITVSVNATVSVIQTLTLFPFGYGSGGGATTFGVPDDRGLHIRAYDSGRGYEQSTLTANTTNASNVLSGISSTRGLFVGMPVAGTGIPTNSTITEIPSSTTVKISANSTATATARALTVTGRQVGAEGDDEIKSHTHTRYRSGSASTNDNSMASGSTQDAAVGGITATGGPENNVKRRIYLPIITIGA</sequence>
<dbReference type="SUPFAM" id="SSF88874">
    <property type="entry name" value="Receptor-binding domain of short tail fibre protein gp12"/>
    <property type="match status" value="1"/>
</dbReference>
<dbReference type="InterPro" id="IPR037053">
    <property type="entry name" value="Phage_tail_collar_dom_sf"/>
</dbReference>
<comment type="caution">
    <text evidence="2">The sequence shown here is derived from an EMBL/GenBank/DDBJ whole genome shotgun (WGS) entry which is preliminary data.</text>
</comment>
<dbReference type="EMBL" id="ACIS01000004">
    <property type="protein sequence ID" value="EEG08944.1"/>
    <property type="molecule type" value="Genomic_DNA"/>
</dbReference>
<gene>
    <name evidence="2" type="ORF">FuraDRAFT_1704</name>
</gene>
<evidence type="ECO:0000256" key="1">
    <source>
        <dbReference type="SAM" id="MobiDB-lite"/>
    </source>
</evidence>
<feature type="region of interest" description="Disordered" evidence="1">
    <location>
        <begin position="318"/>
        <end position="352"/>
    </location>
</feature>
<dbReference type="RefSeq" id="WP_008953724.1">
    <property type="nucleotide sequence ID" value="NZ_ACIS01000004.1"/>
</dbReference>
<name>B9Z2Z1_9NEIS</name>